<comment type="caution">
    <text evidence="3">The sequence shown here is derived from an EMBL/GenBank/DDBJ whole genome shotgun (WGS) entry which is preliminary data.</text>
</comment>
<dbReference type="RefSeq" id="WP_313833467.1">
    <property type="nucleotide sequence ID" value="NZ_JAQOUE010000001.1"/>
</dbReference>
<dbReference type="Proteomes" id="UP001250932">
    <property type="component" value="Unassembled WGS sequence"/>
</dbReference>
<sequence length="89" mass="10403">MKEMTWTVYMLECSDGTLYTGISSNVEQRLAHHEKGKGARYTKGRGPFTVVYVEPKETKGEALKREKAIKSLRRQEKVRLIAEFRRLRE</sequence>
<evidence type="ECO:0000313" key="4">
    <source>
        <dbReference type="Proteomes" id="UP001250932"/>
    </source>
</evidence>
<evidence type="ECO:0000313" key="3">
    <source>
        <dbReference type="EMBL" id="MDT7042992.1"/>
    </source>
</evidence>
<dbReference type="InterPro" id="IPR000305">
    <property type="entry name" value="GIY-YIG_endonuc"/>
</dbReference>
<feature type="domain" description="GIY-YIG" evidence="2">
    <location>
        <begin position="4"/>
        <end position="79"/>
    </location>
</feature>
<dbReference type="CDD" id="cd10456">
    <property type="entry name" value="GIY-YIG_UPF0213"/>
    <property type="match status" value="1"/>
</dbReference>
<dbReference type="PANTHER" id="PTHR34477:SF1">
    <property type="entry name" value="UPF0213 PROTEIN YHBQ"/>
    <property type="match status" value="1"/>
</dbReference>
<protein>
    <submittedName>
        <fullName evidence="3">GIY-YIG nuclease family protein</fullName>
    </submittedName>
</protein>
<dbReference type="Pfam" id="PF01541">
    <property type="entry name" value="GIY-YIG"/>
    <property type="match status" value="1"/>
</dbReference>
<organism evidence="3 4">
    <name type="scientific">Candidatus Nitronereus thalassa</name>
    <dbReference type="NCBI Taxonomy" id="3020898"/>
    <lineage>
        <taxon>Bacteria</taxon>
        <taxon>Pseudomonadati</taxon>
        <taxon>Nitrospirota</taxon>
        <taxon>Nitrospiria</taxon>
        <taxon>Nitrospirales</taxon>
        <taxon>Nitrospiraceae</taxon>
        <taxon>Candidatus Nitronereus</taxon>
    </lineage>
</organism>
<dbReference type="InterPro" id="IPR035901">
    <property type="entry name" value="GIY-YIG_endonuc_sf"/>
</dbReference>
<evidence type="ECO:0000256" key="1">
    <source>
        <dbReference type="ARBA" id="ARBA00007435"/>
    </source>
</evidence>
<dbReference type="PROSITE" id="PS50164">
    <property type="entry name" value="GIY_YIG"/>
    <property type="match status" value="1"/>
</dbReference>
<comment type="similarity">
    <text evidence="1">Belongs to the UPF0213 family.</text>
</comment>
<name>A0ABU3K9F1_9BACT</name>
<keyword evidence="4" id="KW-1185">Reference proteome</keyword>
<reference evidence="3 4" key="1">
    <citation type="journal article" date="2023" name="ISME J.">
        <title>Cultivation and genomic characterization of novel and ubiquitous marine nitrite-oxidizing bacteria from the Nitrospirales.</title>
        <authorList>
            <person name="Mueller A.J."/>
            <person name="Daebeler A."/>
            <person name="Herbold C.W."/>
            <person name="Kirkegaard R.H."/>
            <person name="Daims H."/>
        </authorList>
    </citation>
    <scope>NUCLEOTIDE SEQUENCE [LARGE SCALE GENOMIC DNA]</scope>
    <source>
        <strain evidence="3 4">EB</strain>
    </source>
</reference>
<gene>
    <name evidence="3" type="ORF">PPG34_11560</name>
</gene>
<accession>A0ABU3K9F1</accession>
<dbReference type="PANTHER" id="PTHR34477">
    <property type="entry name" value="UPF0213 PROTEIN YHBQ"/>
    <property type="match status" value="1"/>
</dbReference>
<proteinExistence type="inferred from homology"/>
<dbReference type="Gene3D" id="3.40.1440.10">
    <property type="entry name" value="GIY-YIG endonuclease"/>
    <property type="match status" value="1"/>
</dbReference>
<dbReference type="SUPFAM" id="SSF82771">
    <property type="entry name" value="GIY-YIG endonuclease"/>
    <property type="match status" value="1"/>
</dbReference>
<dbReference type="EMBL" id="JAQOUE010000001">
    <property type="protein sequence ID" value="MDT7042992.1"/>
    <property type="molecule type" value="Genomic_DNA"/>
</dbReference>
<dbReference type="InterPro" id="IPR050190">
    <property type="entry name" value="UPF0213_domain"/>
</dbReference>
<evidence type="ECO:0000259" key="2">
    <source>
        <dbReference type="PROSITE" id="PS50164"/>
    </source>
</evidence>